<organism evidence="9 10">
    <name type="scientific">Corynebacterium stercoris</name>
    <dbReference type="NCBI Taxonomy" id="2943490"/>
    <lineage>
        <taxon>Bacteria</taxon>
        <taxon>Bacillati</taxon>
        <taxon>Actinomycetota</taxon>
        <taxon>Actinomycetes</taxon>
        <taxon>Mycobacteriales</taxon>
        <taxon>Corynebacteriaceae</taxon>
        <taxon>Corynebacterium</taxon>
    </lineage>
</organism>
<reference evidence="9" key="1">
    <citation type="submission" date="2022-05" db="EMBL/GenBank/DDBJ databases">
        <title>Corynebacterium sp. TA-R-1 sp. nov., isolated from human feces.</title>
        <authorList>
            <person name="Shamsuzzaman M."/>
            <person name="Dahal R.H."/>
        </authorList>
    </citation>
    <scope>NUCLEOTIDE SEQUENCE</scope>
    <source>
        <strain evidence="9">TA-R-1</strain>
    </source>
</reference>
<accession>A0ABT1FYP5</accession>
<keyword evidence="5" id="KW-0239">DNA-directed DNA polymerase</keyword>
<dbReference type="EMBL" id="JAMFTQ010000001">
    <property type="protein sequence ID" value="MCP1386880.1"/>
    <property type="molecule type" value="Genomic_DNA"/>
</dbReference>
<dbReference type="Gene3D" id="1.10.8.60">
    <property type="match status" value="1"/>
</dbReference>
<evidence type="ECO:0000256" key="7">
    <source>
        <dbReference type="ARBA" id="ARBA00049244"/>
    </source>
</evidence>
<keyword evidence="10" id="KW-1185">Reference proteome</keyword>
<evidence type="ECO:0000256" key="1">
    <source>
        <dbReference type="ARBA" id="ARBA00012417"/>
    </source>
</evidence>
<dbReference type="SUPFAM" id="SSF52540">
    <property type="entry name" value="P-loop containing nucleoside triphosphate hydrolases"/>
    <property type="match status" value="1"/>
</dbReference>
<evidence type="ECO:0000256" key="2">
    <source>
        <dbReference type="ARBA" id="ARBA00022679"/>
    </source>
</evidence>
<dbReference type="InterPro" id="IPR027417">
    <property type="entry name" value="P-loop_NTPase"/>
</dbReference>
<evidence type="ECO:0000256" key="4">
    <source>
        <dbReference type="ARBA" id="ARBA00022705"/>
    </source>
</evidence>
<evidence type="ECO:0000313" key="9">
    <source>
        <dbReference type="EMBL" id="MCP1386880.1"/>
    </source>
</evidence>
<dbReference type="NCBIfam" id="NF004165">
    <property type="entry name" value="PRK05629.1"/>
    <property type="match status" value="1"/>
</dbReference>
<dbReference type="Gene3D" id="1.20.272.10">
    <property type="match status" value="1"/>
</dbReference>
<keyword evidence="3" id="KW-0548">Nucleotidyltransferase</keyword>
<name>A0ABT1FYP5_9CORY</name>
<protein>
    <recommendedName>
        <fullName evidence="1">DNA-directed DNA polymerase</fullName>
        <ecNumber evidence="1">2.7.7.7</ecNumber>
    </recommendedName>
</protein>
<keyword evidence="4" id="KW-0235">DNA replication</keyword>
<dbReference type="EC" id="2.7.7.7" evidence="1"/>
<dbReference type="NCBIfam" id="TIGR01128">
    <property type="entry name" value="holA"/>
    <property type="match status" value="1"/>
</dbReference>
<dbReference type="InterPro" id="IPR005790">
    <property type="entry name" value="DNA_polIII_delta"/>
</dbReference>
<dbReference type="InterPro" id="IPR008921">
    <property type="entry name" value="DNA_pol3_clamp-load_cplx_C"/>
</dbReference>
<feature type="domain" description="DNA polymerase III delta subunit-like C-terminal" evidence="8">
    <location>
        <begin position="194"/>
        <end position="302"/>
    </location>
</feature>
<evidence type="ECO:0000313" key="10">
    <source>
        <dbReference type="Proteomes" id="UP001204000"/>
    </source>
</evidence>
<evidence type="ECO:0000256" key="3">
    <source>
        <dbReference type="ARBA" id="ARBA00022695"/>
    </source>
</evidence>
<dbReference type="SUPFAM" id="SSF48019">
    <property type="entry name" value="post-AAA+ oligomerization domain-like"/>
    <property type="match status" value="1"/>
</dbReference>
<keyword evidence="2" id="KW-0808">Transferase</keyword>
<evidence type="ECO:0000256" key="5">
    <source>
        <dbReference type="ARBA" id="ARBA00022932"/>
    </source>
</evidence>
<sequence>MVAMLNPVHLVLGDDEFLAERATKEIIAQAGPEAEVTTLRASEVTEGEIAMATSPSLFAEDRVVVVERTELAGKEPTETLLAACVDPAPGMTLVIKHSGGGRQKSYVAKFQKIAEVHRVDALKDRDRHAWVSAEFRRHGARPTPDVVAALLESVGSDLRELASAVSQLVADTEGEITVAAVRDYYTGVAEVAGFDIADQAVLGRADRALASCRRALQLGTSPVAIAAALAHKVGDIARLQGVRGNPDQLARELGMHPFVAKKTMQVARQWTPAAVTEAVIIVADLDAEVKGQGGDPDFAVEDAVRRIAELA</sequence>
<dbReference type="InterPro" id="IPR048466">
    <property type="entry name" value="DNA_pol3_delta-like_C"/>
</dbReference>
<evidence type="ECO:0000259" key="8">
    <source>
        <dbReference type="Pfam" id="PF21694"/>
    </source>
</evidence>
<gene>
    <name evidence="9" type="primary">holA</name>
    <name evidence="9" type="ORF">M5J20_01520</name>
</gene>
<dbReference type="RefSeq" id="WP_253575667.1">
    <property type="nucleotide sequence ID" value="NZ_JAMFTQ010000001.1"/>
</dbReference>
<comment type="caution">
    <text evidence="9">The sequence shown here is derived from an EMBL/GenBank/DDBJ whole genome shotgun (WGS) entry which is preliminary data.</text>
</comment>
<dbReference type="Pfam" id="PF21694">
    <property type="entry name" value="DNA_pol3_delta_C"/>
    <property type="match status" value="1"/>
</dbReference>
<dbReference type="Proteomes" id="UP001204000">
    <property type="component" value="Unassembled WGS sequence"/>
</dbReference>
<comment type="similarity">
    <text evidence="6">Belongs to the DNA polymerase HolA subunit family.</text>
</comment>
<dbReference type="PANTHER" id="PTHR34388">
    <property type="entry name" value="DNA POLYMERASE III SUBUNIT DELTA"/>
    <property type="match status" value="1"/>
</dbReference>
<dbReference type="Gene3D" id="3.40.50.300">
    <property type="entry name" value="P-loop containing nucleotide triphosphate hydrolases"/>
    <property type="match status" value="1"/>
</dbReference>
<proteinExistence type="inferred from homology"/>
<comment type="catalytic activity">
    <reaction evidence="7">
        <text>DNA(n) + a 2'-deoxyribonucleoside 5'-triphosphate = DNA(n+1) + diphosphate</text>
        <dbReference type="Rhea" id="RHEA:22508"/>
        <dbReference type="Rhea" id="RHEA-COMP:17339"/>
        <dbReference type="Rhea" id="RHEA-COMP:17340"/>
        <dbReference type="ChEBI" id="CHEBI:33019"/>
        <dbReference type="ChEBI" id="CHEBI:61560"/>
        <dbReference type="ChEBI" id="CHEBI:173112"/>
        <dbReference type="EC" id="2.7.7.7"/>
    </reaction>
</comment>
<evidence type="ECO:0000256" key="6">
    <source>
        <dbReference type="ARBA" id="ARBA00034754"/>
    </source>
</evidence>
<dbReference type="PANTHER" id="PTHR34388:SF1">
    <property type="entry name" value="DNA POLYMERASE III SUBUNIT DELTA"/>
    <property type="match status" value="1"/>
</dbReference>